<evidence type="ECO:0000256" key="1">
    <source>
        <dbReference type="ARBA" id="ARBA00022723"/>
    </source>
</evidence>
<evidence type="ECO:0000313" key="8">
    <source>
        <dbReference type="Proteomes" id="UP000634136"/>
    </source>
</evidence>
<reference evidence="7" key="1">
    <citation type="submission" date="2020-09" db="EMBL/GenBank/DDBJ databases">
        <title>Genome-Enabled Discovery of Anthraquinone Biosynthesis in Senna tora.</title>
        <authorList>
            <person name="Kang S.-H."/>
            <person name="Pandey R.P."/>
            <person name="Lee C.-M."/>
            <person name="Sim J.-S."/>
            <person name="Jeong J.-T."/>
            <person name="Choi B.-S."/>
            <person name="Jung M."/>
            <person name="Ginzburg D."/>
            <person name="Zhao K."/>
            <person name="Won S.Y."/>
            <person name="Oh T.-J."/>
            <person name="Yu Y."/>
            <person name="Kim N.-H."/>
            <person name="Lee O.R."/>
            <person name="Lee T.-H."/>
            <person name="Bashyal P."/>
            <person name="Kim T.-S."/>
            <person name="Lee W.-H."/>
            <person name="Kawkins C."/>
            <person name="Kim C.-K."/>
            <person name="Kim J.S."/>
            <person name="Ahn B.O."/>
            <person name="Rhee S.Y."/>
            <person name="Sohng J.K."/>
        </authorList>
    </citation>
    <scope>NUCLEOTIDE SEQUENCE</scope>
    <source>
        <tissue evidence="7">Leaf</tissue>
    </source>
</reference>
<evidence type="ECO:0000256" key="3">
    <source>
        <dbReference type="ARBA" id="ARBA00022833"/>
    </source>
</evidence>
<dbReference type="Proteomes" id="UP000634136">
    <property type="component" value="Unassembled WGS sequence"/>
</dbReference>
<feature type="compositionally biased region" description="Basic residues" evidence="5">
    <location>
        <begin position="377"/>
        <end position="387"/>
    </location>
</feature>
<keyword evidence="3" id="KW-0862">Zinc</keyword>
<feature type="domain" description="SWIM-type" evidence="6">
    <location>
        <begin position="296"/>
        <end position="328"/>
    </location>
</feature>
<feature type="compositionally biased region" description="Low complexity" evidence="5">
    <location>
        <begin position="431"/>
        <end position="442"/>
    </location>
</feature>
<feature type="region of interest" description="Disordered" evidence="5">
    <location>
        <begin position="363"/>
        <end position="400"/>
    </location>
</feature>
<dbReference type="PANTHER" id="PTHR31973:SF187">
    <property type="entry name" value="MUTATOR TRANSPOSASE MUDRA PROTEIN"/>
    <property type="match status" value="1"/>
</dbReference>
<dbReference type="GO" id="GO:0008270">
    <property type="term" value="F:zinc ion binding"/>
    <property type="evidence" value="ECO:0007669"/>
    <property type="project" value="UniProtKB-KW"/>
</dbReference>
<dbReference type="AlphaFoldDB" id="A0A834X8V8"/>
<dbReference type="EMBL" id="JAAIUW010000002">
    <property type="protein sequence ID" value="KAF7840310.1"/>
    <property type="molecule type" value="Genomic_DNA"/>
</dbReference>
<dbReference type="PROSITE" id="PS50966">
    <property type="entry name" value="ZF_SWIM"/>
    <property type="match status" value="1"/>
</dbReference>
<keyword evidence="1" id="KW-0479">Metal-binding</keyword>
<sequence>MKKLTGTDKSATPPSFHYRRALSESEEEEASSARNEGKGFPPLMTQPRAKKAPPARIAVPQARSKSMASNELMLVDVDAEYYTDENCDSDVDYHVEVEAIMLDDDVDDPQRRSMRPYSLINEDNPFEGEDKYESEGMENLDELEEDDNHESSNKKRAEHRSCMRHLWVNFSKQHKGLELKKAMWDCAYATNVQQFQRCMQNVKAISESAWSWLDRLDPKVWYRSKPILTLAEEIRCKIMRKICKEREKMLRYHGPITPKVQDKLERDKKASRFWTPQWAGDPEGVRYEVQCSPNKYDVNLVARTCSCMEFDLTGIPCVHAIAAIGWNNLKPEDFVHPYYTKETYLRVYEPYVKPANGIAMWPQAGGDPVMPPPLKRPPGRPKKQRKKEHNETSKPNNVKRRYGEVRCTKCQLVGHNRRTCKGPPSKKNKNSQAGQASQSHQQLTMKISPFLRCHNHRIHPPFLERHYKQHVLEVGEG</sequence>
<dbReference type="InterPro" id="IPR007527">
    <property type="entry name" value="Znf_SWIM"/>
</dbReference>
<feature type="compositionally biased region" description="Basic residues" evidence="5">
    <location>
        <begin position="416"/>
        <end position="429"/>
    </location>
</feature>
<keyword evidence="2 4" id="KW-0863">Zinc-finger</keyword>
<evidence type="ECO:0000259" key="6">
    <source>
        <dbReference type="PROSITE" id="PS50966"/>
    </source>
</evidence>
<keyword evidence="8" id="KW-1185">Reference proteome</keyword>
<dbReference type="PANTHER" id="PTHR31973">
    <property type="entry name" value="POLYPROTEIN, PUTATIVE-RELATED"/>
    <property type="match status" value="1"/>
</dbReference>
<feature type="region of interest" description="Disordered" evidence="5">
    <location>
        <begin position="416"/>
        <end position="442"/>
    </location>
</feature>
<protein>
    <recommendedName>
        <fullName evidence="6">SWIM-type domain-containing protein</fullName>
    </recommendedName>
</protein>
<evidence type="ECO:0000313" key="7">
    <source>
        <dbReference type="EMBL" id="KAF7840310.1"/>
    </source>
</evidence>
<dbReference type="OrthoDB" id="1646772at2759"/>
<evidence type="ECO:0000256" key="5">
    <source>
        <dbReference type="SAM" id="MobiDB-lite"/>
    </source>
</evidence>
<comment type="caution">
    <text evidence="7">The sequence shown here is derived from an EMBL/GenBank/DDBJ whole genome shotgun (WGS) entry which is preliminary data.</text>
</comment>
<evidence type="ECO:0000256" key="4">
    <source>
        <dbReference type="PROSITE-ProRule" id="PRU00325"/>
    </source>
</evidence>
<name>A0A834X8V8_9FABA</name>
<feature type="region of interest" description="Disordered" evidence="5">
    <location>
        <begin position="1"/>
        <end position="63"/>
    </location>
</feature>
<accession>A0A834X8V8</accession>
<dbReference type="SMART" id="SM00575">
    <property type="entry name" value="ZnF_PMZ"/>
    <property type="match status" value="1"/>
</dbReference>
<organism evidence="7 8">
    <name type="scientific">Senna tora</name>
    <dbReference type="NCBI Taxonomy" id="362788"/>
    <lineage>
        <taxon>Eukaryota</taxon>
        <taxon>Viridiplantae</taxon>
        <taxon>Streptophyta</taxon>
        <taxon>Embryophyta</taxon>
        <taxon>Tracheophyta</taxon>
        <taxon>Spermatophyta</taxon>
        <taxon>Magnoliopsida</taxon>
        <taxon>eudicotyledons</taxon>
        <taxon>Gunneridae</taxon>
        <taxon>Pentapetalae</taxon>
        <taxon>rosids</taxon>
        <taxon>fabids</taxon>
        <taxon>Fabales</taxon>
        <taxon>Fabaceae</taxon>
        <taxon>Caesalpinioideae</taxon>
        <taxon>Cassia clade</taxon>
        <taxon>Senna</taxon>
    </lineage>
</organism>
<evidence type="ECO:0000256" key="2">
    <source>
        <dbReference type="ARBA" id="ARBA00022771"/>
    </source>
</evidence>
<dbReference type="InterPro" id="IPR006564">
    <property type="entry name" value="Znf_PMZ"/>
</dbReference>
<proteinExistence type="predicted"/>
<dbReference type="Pfam" id="PF04434">
    <property type="entry name" value="SWIM"/>
    <property type="match status" value="1"/>
</dbReference>
<gene>
    <name evidence="7" type="ORF">G2W53_002608</name>
</gene>